<evidence type="ECO:0000256" key="2">
    <source>
        <dbReference type="ARBA" id="ARBA00022723"/>
    </source>
</evidence>
<feature type="region of interest" description="Disordered" evidence="6">
    <location>
        <begin position="264"/>
        <end position="312"/>
    </location>
</feature>
<dbReference type="AlphaFoldDB" id="A0AAF1APD3"/>
<reference evidence="8" key="1">
    <citation type="journal article" date="2016" name="Nat. Genet.">
        <title>A high-quality carrot genome assembly provides new insights into carotenoid accumulation and asterid genome evolution.</title>
        <authorList>
            <person name="Iorizzo M."/>
            <person name="Ellison S."/>
            <person name="Senalik D."/>
            <person name="Zeng P."/>
            <person name="Satapoomin P."/>
            <person name="Huang J."/>
            <person name="Bowman M."/>
            <person name="Iovene M."/>
            <person name="Sanseverino W."/>
            <person name="Cavagnaro P."/>
            <person name="Yildiz M."/>
            <person name="Macko-Podgorni A."/>
            <person name="Moranska E."/>
            <person name="Grzebelus E."/>
            <person name="Grzebelus D."/>
            <person name="Ashrafi H."/>
            <person name="Zheng Z."/>
            <person name="Cheng S."/>
            <person name="Spooner D."/>
            <person name="Van Deynze A."/>
            <person name="Simon P."/>
        </authorList>
    </citation>
    <scope>NUCLEOTIDE SEQUENCE</scope>
    <source>
        <tissue evidence="8">Leaf</tissue>
    </source>
</reference>
<dbReference type="SMART" id="SM00105">
    <property type="entry name" value="ArfGap"/>
    <property type="match status" value="1"/>
</dbReference>
<dbReference type="InterPro" id="IPR038508">
    <property type="entry name" value="ArfGAP_dom_sf"/>
</dbReference>
<dbReference type="PANTHER" id="PTHR46419">
    <property type="entry name" value="ADP-RIBOSYLATION FACTOR GTPASE-ACTIVATING PROTEIN AGD5"/>
    <property type="match status" value="1"/>
</dbReference>
<keyword evidence="1" id="KW-0343">GTPase activation</keyword>
<name>A0AAF1APD3_DAUCS</name>
<evidence type="ECO:0000313" key="9">
    <source>
        <dbReference type="Proteomes" id="UP000077755"/>
    </source>
</evidence>
<evidence type="ECO:0000259" key="7">
    <source>
        <dbReference type="PROSITE" id="PS50115"/>
    </source>
</evidence>
<keyword evidence="2" id="KW-0479">Metal-binding</keyword>
<feature type="compositionally biased region" description="Basic and acidic residues" evidence="6">
    <location>
        <begin position="124"/>
        <end position="137"/>
    </location>
</feature>
<keyword evidence="4" id="KW-0862">Zinc</keyword>
<dbReference type="CDD" id="cd08204">
    <property type="entry name" value="ArfGap"/>
    <property type="match status" value="1"/>
</dbReference>
<dbReference type="SUPFAM" id="SSF57863">
    <property type="entry name" value="ArfGap/RecO-like zinc finger"/>
    <property type="match status" value="1"/>
</dbReference>
<evidence type="ECO:0000256" key="6">
    <source>
        <dbReference type="SAM" id="MobiDB-lite"/>
    </source>
</evidence>
<reference evidence="8" key="2">
    <citation type="submission" date="2022-03" db="EMBL/GenBank/DDBJ databases">
        <title>Draft title - Genomic analysis of global carrot germplasm unveils the trajectory of domestication and the origin of high carotenoid orange carrot.</title>
        <authorList>
            <person name="Iorizzo M."/>
            <person name="Ellison S."/>
            <person name="Senalik D."/>
            <person name="Macko-Podgorni A."/>
            <person name="Grzebelus D."/>
            <person name="Bostan H."/>
            <person name="Rolling W."/>
            <person name="Curaba J."/>
            <person name="Simon P."/>
        </authorList>
    </citation>
    <scope>NUCLEOTIDE SEQUENCE</scope>
    <source>
        <tissue evidence="8">Leaf</tissue>
    </source>
</reference>
<evidence type="ECO:0000256" key="4">
    <source>
        <dbReference type="ARBA" id="ARBA00022833"/>
    </source>
</evidence>
<dbReference type="GO" id="GO:0008270">
    <property type="term" value="F:zinc ion binding"/>
    <property type="evidence" value="ECO:0007669"/>
    <property type="project" value="UniProtKB-KW"/>
</dbReference>
<dbReference type="PRINTS" id="PR00405">
    <property type="entry name" value="REVINTRACTNG"/>
</dbReference>
<dbReference type="Pfam" id="PF01412">
    <property type="entry name" value="ArfGap"/>
    <property type="match status" value="1"/>
</dbReference>
<dbReference type="InterPro" id="IPR001164">
    <property type="entry name" value="ArfGAP_dom"/>
</dbReference>
<dbReference type="GO" id="GO:0005096">
    <property type="term" value="F:GTPase activator activity"/>
    <property type="evidence" value="ECO:0007669"/>
    <property type="project" value="UniProtKB-KW"/>
</dbReference>
<evidence type="ECO:0000313" key="8">
    <source>
        <dbReference type="EMBL" id="WOG90584.1"/>
    </source>
</evidence>
<proteinExistence type="predicted"/>
<dbReference type="InterPro" id="IPR044520">
    <property type="entry name" value="ARF_GAP_AGD5/15"/>
</dbReference>
<dbReference type="KEGG" id="dcr:108214816"/>
<keyword evidence="9" id="KW-1185">Reference proteome</keyword>
<dbReference type="Gene3D" id="1.10.220.150">
    <property type="entry name" value="Arf GTPase activating protein"/>
    <property type="match status" value="1"/>
</dbReference>
<evidence type="ECO:0000256" key="3">
    <source>
        <dbReference type="ARBA" id="ARBA00022771"/>
    </source>
</evidence>
<feature type="region of interest" description="Disordered" evidence="6">
    <location>
        <begin position="434"/>
        <end position="473"/>
    </location>
</feature>
<dbReference type="FunFam" id="1.10.220.150:FF:000009">
    <property type="entry name" value="stromal membrane-associated protein 1 isoform X1"/>
    <property type="match status" value="1"/>
</dbReference>
<feature type="compositionally biased region" description="Basic and acidic residues" evidence="6">
    <location>
        <begin position="158"/>
        <end position="168"/>
    </location>
</feature>
<feature type="domain" description="Arf-GAP" evidence="7">
    <location>
        <begin position="16"/>
        <end position="130"/>
    </location>
</feature>
<keyword evidence="3 5" id="KW-0863">Zinc-finger</keyword>
<feature type="compositionally biased region" description="Polar residues" evidence="6">
    <location>
        <begin position="454"/>
        <end position="473"/>
    </location>
</feature>
<evidence type="ECO:0000256" key="5">
    <source>
        <dbReference type="PROSITE-ProRule" id="PRU00288"/>
    </source>
</evidence>
<feature type="region of interest" description="Disordered" evidence="6">
    <location>
        <begin position="124"/>
        <end position="204"/>
    </location>
</feature>
<dbReference type="Proteomes" id="UP000077755">
    <property type="component" value="Chromosome 3"/>
</dbReference>
<feature type="compositionally biased region" description="Low complexity" evidence="6">
    <location>
        <begin position="442"/>
        <end position="453"/>
    </location>
</feature>
<evidence type="ECO:0000256" key="1">
    <source>
        <dbReference type="ARBA" id="ARBA00022468"/>
    </source>
</evidence>
<accession>A0AAF1APD3</accession>
<sequence length="473" mass="51020">MNQKANVTKELNAQHRKILEGLLKLPENRECADCKAKGPRWASVNLGIFICMQCSGIHRSLGVHISKVRSATLDTWLPEQVEFIRSMGNEKSNSYWEAELPPNYDRVGIENFIRAKYEDKRWVAKDGRPKSPVREQVEQTSAQWQKPAERSSYGYNRNPEKVAEDRKKYQPRSSNSSIPAAKISLPVPPKGPEPVASAPKPQTVMHTTEPAVPSADQVKQVPEAVSPPKVDFATDLFNMLSMDGSAESGAETLSADDNGWAGFQSAAGGSNTEKATSAEPVNNKIHSSSGLEDLFQDSPSVTLPSKEQKPNKDVKTDIMSLFEKSNTNMVSPFAAHQQQLAMLAQQQSLLMAAAAKSGGHMPAIPGNVQQPGPNGNGVPSQNWPNFGYQIPGMIPAAGIMQMGNTGPTYPVGNPVPLQDSSFYGMGQFTTGNGVAPSATTKSQSASALPSASSTQKGNDFDFSSLTQGMFSKP</sequence>
<protein>
    <recommendedName>
        <fullName evidence="7">Arf-GAP domain-containing protein</fullName>
    </recommendedName>
</protein>
<gene>
    <name evidence="8" type="ORF">DCAR_0309828</name>
</gene>
<dbReference type="InterPro" id="IPR037278">
    <property type="entry name" value="ARFGAP/RecO"/>
</dbReference>
<dbReference type="PROSITE" id="PS50115">
    <property type="entry name" value="ARFGAP"/>
    <property type="match status" value="1"/>
</dbReference>
<organism evidence="8 9">
    <name type="scientific">Daucus carota subsp. sativus</name>
    <name type="common">Carrot</name>
    <dbReference type="NCBI Taxonomy" id="79200"/>
    <lineage>
        <taxon>Eukaryota</taxon>
        <taxon>Viridiplantae</taxon>
        <taxon>Streptophyta</taxon>
        <taxon>Embryophyta</taxon>
        <taxon>Tracheophyta</taxon>
        <taxon>Spermatophyta</taxon>
        <taxon>Magnoliopsida</taxon>
        <taxon>eudicotyledons</taxon>
        <taxon>Gunneridae</taxon>
        <taxon>Pentapetalae</taxon>
        <taxon>asterids</taxon>
        <taxon>campanulids</taxon>
        <taxon>Apiales</taxon>
        <taxon>Apiaceae</taxon>
        <taxon>Apioideae</taxon>
        <taxon>Scandiceae</taxon>
        <taxon>Daucinae</taxon>
        <taxon>Daucus</taxon>
        <taxon>Daucus sect. Daucus</taxon>
    </lineage>
</organism>
<dbReference type="PANTHER" id="PTHR46419:SF2">
    <property type="entry name" value="ADP-RIBOSYLATION FACTOR GTPASE-ACTIVATING PROTEIN AGD5"/>
    <property type="match status" value="1"/>
</dbReference>
<dbReference type="EMBL" id="CP093345">
    <property type="protein sequence ID" value="WOG90584.1"/>
    <property type="molecule type" value="Genomic_DNA"/>
</dbReference>